<accession>A0ABR4IH85</accession>
<gene>
    <name evidence="1" type="ORF">BJY01DRAFT_255789</name>
</gene>
<dbReference type="Proteomes" id="UP001610446">
    <property type="component" value="Unassembled WGS sequence"/>
</dbReference>
<comment type="caution">
    <text evidence="1">The sequence shown here is derived from an EMBL/GenBank/DDBJ whole genome shotgun (WGS) entry which is preliminary data.</text>
</comment>
<evidence type="ECO:0000313" key="1">
    <source>
        <dbReference type="EMBL" id="KAL2827121.1"/>
    </source>
</evidence>
<organism evidence="1 2">
    <name type="scientific">Aspergillus pseudoustus</name>
    <dbReference type="NCBI Taxonomy" id="1810923"/>
    <lineage>
        <taxon>Eukaryota</taxon>
        <taxon>Fungi</taxon>
        <taxon>Dikarya</taxon>
        <taxon>Ascomycota</taxon>
        <taxon>Pezizomycotina</taxon>
        <taxon>Eurotiomycetes</taxon>
        <taxon>Eurotiomycetidae</taxon>
        <taxon>Eurotiales</taxon>
        <taxon>Aspergillaceae</taxon>
        <taxon>Aspergillus</taxon>
        <taxon>Aspergillus subgen. Nidulantes</taxon>
    </lineage>
</organism>
<evidence type="ECO:0000313" key="2">
    <source>
        <dbReference type="Proteomes" id="UP001610446"/>
    </source>
</evidence>
<dbReference type="EMBL" id="JBFXLU010000409">
    <property type="protein sequence ID" value="KAL2827121.1"/>
    <property type="molecule type" value="Genomic_DNA"/>
</dbReference>
<keyword evidence="2" id="KW-1185">Reference proteome</keyword>
<reference evidence="1 2" key="1">
    <citation type="submission" date="2024-07" db="EMBL/GenBank/DDBJ databases">
        <title>Section-level genome sequencing and comparative genomics of Aspergillus sections Usti and Cavernicolus.</title>
        <authorList>
            <consortium name="Lawrence Berkeley National Laboratory"/>
            <person name="Nybo J.L."/>
            <person name="Vesth T.C."/>
            <person name="Theobald S."/>
            <person name="Frisvad J.C."/>
            <person name="Larsen T.O."/>
            <person name="Kjaerboelling I."/>
            <person name="Rothschild-Mancinelli K."/>
            <person name="Lyhne E.K."/>
            <person name="Kogle M.E."/>
            <person name="Barry K."/>
            <person name="Clum A."/>
            <person name="Na H."/>
            <person name="Ledsgaard L."/>
            <person name="Lin J."/>
            <person name="Lipzen A."/>
            <person name="Kuo A."/>
            <person name="Riley R."/>
            <person name="Mondo S."/>
            <person name="Labutti K."/>
            <person name="Haridas S."/>
            <person name="Pangalinan J."/>
            <person name="Salamov A.A."/>
            <person name="Simmons B.A."/>
            <person name="Magnuson J.K."/>
            <person name="Chen J."/>
            <person name="Drula E."/>
            <person name="Henrissat B."/>
            <person name="Wiebenga A."/>
            <person name="Lubbers R.J."/>
            <person name="Gomes A.C."/>
            <person name="Makela M.R."/>
            <person name="Stajich J."/>
            <person name="Grigoriev I.V."/>
            <person name="Mortensen U.H."/>
            <person name="De Vries R.P."/>
            <person name="Baker S.E."/>
            <person name="Andersen M.R."/>
        </authorList>
    </citation>
    <scope>NUCLEOTIDE SEQUENCE [LARGE SCALE GENOMIC DNA]</scope>
    <source>
        <strain evidence="1 2">CBS 123904</strain>
    </source>
</reference>
<sequence>MQPPTYDLVIGKSVYPDNHPQSWVLIIFPGKNLPKSSLQILPNTYYYIQGGPHHDPQTEYEAFVDVDTEFYAWTISTMDRICAINDKDRGRVDKVVNGMKAEHSQGYVCSILMALEIQLVPHRTAEMWEKKVAGGVLGDKSVMRSSHLWLLYNALWYVGLKPGGLEYTLD</sequence>
<proteinExistence type="predicted"/>
<name>A0ABR4IH85_9EURO</name>
<protein>
    <submittedName>
        <fullName evidence="1">Uncharacterized protein</fullName>
    </submittedName>
</protein>